<evidence type="ECO:0000313" key="2">
    <source>
        <dbReference type="Proteomes" id="UP000823399"/>
    </source>
</evidence>
<proteinExistence type="predicted"/>
<dbReference type="GeneID" id="64691517"/>
<evidence type="ECO:0000313" key="1">
    <source>
        <dbReference type="EMBL" id="KAG2099853.1"/>
    </source>
</evidence>
<dbReference type="OrthoDB" id="2707068at2759"/>
<protein>
    <submittedName>
        <fullName evidence="1">Uncharacterized protein</fullName>
    </submittedName>
</protein>
<name>A0A9P7F0T5_9AGAM</name>
<organism evidence="1 2">
    <name type="scientific">Suillus discolor</name>
    <dbReference type="NCBI Taxonomy" id="1912936"/>
    <lineage>
        <taxon>Eukaryota</taxon>
        <taxon>Fungi</taxon>
        <taxon>Dikarya</taxon>
        <taxon>Basidiomycota</taxon>
        <taxon>Agaricomycotina</taxon>
        <taxon>Agaricomycetes</taxon>
        <taxon>Agaricomycetidae</taxon>
        <taxon>Boletales</taxon>
        <taxon>Suillineae</taxon>
        <taxon>Suillaceae</taxon>
        <taxon>Suillus</taxon>
    </lineage>
</organism>
<reference evidence="1" key="1">
    <citation type="journal article" date="2020" name="New Phytol.">
        <title>Comparative genomics reveals dynamic genome evolution in host specialist ectomycorrhizal fungi.</title>
        <authorList>
            <person name="Lofgren L.A."/>
            <person name="Nguyen N.H."/>
            <person name="Vilgalys R."/>
            <person name="Ruytinx J."/>
            <person name="Liao H.L."/>
            <person name="Branco S."/>
            <person name="Kuo A."/>
            <person name="LaButti K."/>
            <person name="Lipzen A."/>
            <person name="Andreopoulos W."/>
            <person name="Pangilinan J."/>
            <person name="Riley R."/>
            <person name="Hundley H."/>
            <person name="Na H."/>
            <person name="Barry K."/>
            <person name="Grigoriev I.V."/>
            <person name="Stajich J.E."/>
            <person name="Kennedy P.G."/>
        </authorList>
    </citation>
    <scope>NUCLEOTIDE SEQUENCE</scope>
    <source>
        <strain evidence="1">FC423</strain>
    </source>
</reference>
<comment type="caution">
    <text evidence="1">The sequence shown here is derived from an EMBL/GenBank/DDBJ whole genome shotgun (WGS) entry which is preliminary data.</text>
</comment>
<gene>
    <name evidence="1" type="ORF">F5147DRAFT_332577</name>
</gene>
<dbReference type="RefSeq" id="XP_041289336.1">
    <property type="nucleotide sequence ID" value="XM_041429258.1"/>
</dbReference>
<accession>A0A9P7F0T5</accession>
<sequence>MYRTRLAQCCSALVQLWQAEYWIQPHNKFLTLPPEHDAYTFTETRPYEESTNSPMVCTHHRLGSLPSIGRDIVGSFSFLCLQATRIYRYSPDSSAIGSHPTTYGHRPSL</sequence>
<keyword evidence="2" id="KW-1185">Reference proteome</keyword>
<dbReference type="AlphaFoldDB" id="A0A9P7F0T5"/>
<dbReference type="Proteomes" id="UP000823399">
    <property type="component" value="Unassembled WGS sequence"/>
</dbReference>
<dbReference type="EMBL" id="JABBWM010000056">
    <property type="protein sequence ID" value="KAG2099853.1"/>
    <property type="molecule type" value="Genomic_DNA"/>
</dbReference>